<evidence type="ECO:0000313" key="4">
    <source>
        <dbReference type="Proteomes" id="UP001388259"/>
    </source>
</evidence>
<gene>
    <name evidence="3" type="ORF">VZD24_01420</name>
    <name evidence="2" type="ORF">VZD85_01940</name>
</gene>
<dbReference type="AlphaFoldDB" id="A0AB35YPM8"/>
<sequence>MSKIFPTNCYVKVRSIILRNTSFLFIFFALSTNQENNNIMTLQAAYAFFESLKKETTNKSEIKVYDNFLDILTRLKNREFTKDELQSIEKELDRLDLKPKMGNNKKYFNKMLKDFRVFLKEKHSLISAGYYVKVGVSIGAAFGVVLGVILGSRFERSLGIAVGISVGIVIGLFIGRKMDTQAKASGTIL</sequence>
<feature type="transmembrane region" description="Helical" evidence="1">
    <location>
        <begin position="130"/>
        <end position="151"/>
    </location>
</feature>
<reference evidence="2 5" key="1">
    <citation type="submission" date="2024-01" db="EMBL/GenBank/DDBJ databases">
        <title>Aequorivita flavus sp. nov., isolated from deep-sea sediment.</title>
        <authorList>
            <person name="Chen X."/>
        </authorList>
    </citation>
    <scope>NUCLEOTIDE SEQUENCE</scope>
    <source>
        <strain evidence="2">MCCC 1A16923</strain>
        <strain evidence="3 5">MCCC 1A16935</strain>
    </source>
</reference>
<dbReference type="RefSeq" id="WP_342686533.1">
    <property type="nucleotide sequence ID" value="NZ_JAZBJM010000001.1"/>
</dbReference>
<dbReference type="EMBL" id="JAZBJM010000001">
    <property type="protein sequence ID" value="MEM0517097.1"/>
    <property type="molecule type" value="Genomic_DNA"/>
</dbReference>
<evidence type="ECO:0000313" key="5">
    <source>
        <dbReference type="Proteomes" id="UP001390963"/>
    </source>
</evidence>
<evidence type="ECO:0000256" key="1">
    <source>
        <dbReference type="SAM" id="Phobius"/>
    </source>
</evidence>
<comment type="caution">
    <text evidence="2">The sequence shown here is derived from an EMBL/GenBank/DDBJ whole genome shotgun (WGS) entry which is preliminary data.</text>
</comment>
<organism evidence="2 4">
    <name type="scientific">Aequorivita flava</name>
    <dbReference type="NCBI Taxonomy" id="3114371"/>
    <lineage>
        <taxon>Bacteria</taxon>
        <taxon>Pseudomonadati</taxon>
        <taxon>Bacteroidota</taxon>
        <taxon>Flavobacteriia</taxon>
        <taxon>Flavobacteriales</taxon>
        <taxon>Flavobacteriaceae</taxon>
        <taxon>Aequorivita</taxon>
    </lineage>
</organism>
<evidence type="ECO:0000313" key="2">
    <source>
        <dbReference type="EMBL" id="MEM0517097.1"/>
    </source>
</evidence>
<keyword evidence="5" id="KW-1185">Reference proteome</keyword>
<dbReference type="Proteomes" id="UP001388259">
    <property type="component" value="Unassembled WGS sequence"/>
</dbReference>
<feature type="transmembrane region" description="Helical" evidence="1">
    <location>
        <begin position="157"/>
        <end position="175"/>
    </location>
</feature>
<accession>A0AB35YPM8</accession>
<protein>
    <recommendedName>
        <fullName evidence="6">Glycine zipper family protein</fullName>
    </recommendedName>
</protein>
<evidence type="ECO:0008006" key="6">
    <source>
        <dbReference type="Google" id="ProtNLM"/>
    </source>
</evidence>
<keyword evidence="1" id="KW-1133">Transmembrane helix</keyword>
<dbReference type="Proteomes" id="UP001390963">
    <property type="component" value="Unassembled WGS sequence"/>
</dbReference>
<keyword evidence="1" id="KW-0472">Membrane</keyword>
<name>A0AB35YPM8_9FLAO</name>
<keyword evidence="1" id="KW-0812">Transmembrane</keyword>
<evidence type="ECO:0000313" key="3">
    <source>
        <dbReference type="EMBL" id="MEM0572162.1"/>
    </source>
</evidence>
<proteinExistence type="predicted"/>
<dbReference type="EMBL" id="JBANCF010000001">
    <property type="protein sequence ID" value="MEM0572162.1"/>
    <property type="molecule type" value="Genomic_DNA"/>
</dbReference>